<feature type="non-terminal residue" evidence="1">
    <location>
        <position position="1"/>
    </location>
</feature>
<name>A0A9P7R2R6_9PEZI</name>
<reference evidence="1" key="1">
    <citation type="submission" date="2021-05" db="EMBL/GenBank/DDBJ databases">
        <title>Comparative genomics of three Colletotrichum scovillei strains and genetic complementation revealed genes involved fungal growth and virulence on chili pepper.</title>
        <authorList>
            <person name="Hsieh D.-K."/>
            <person name="Chuang S.-C."/>
            <person name="Chen C.-Y."/>
            <person name="Chao Y.-T."/>
            <person name="Lu M.-Y.J."/>
            <person name="Lee M.-H."/>
            <person name="Shih M.-C."/>
        </authorList>
    </citation>
    <scope>NUCLEOTIDE SEQUENCE</scope>
    <source>
        <strain evidence="1">Coll-153</strain>
    </source>
</reference>
<comment type="caution">
    <text evidence="1">The sequence shown here is derived from an EMBL/GenBank/DDBJ whole genome shotgun (WGS) entry which is preliminary data.</text>
</comment>
<dbReference type="Proteomes" id="UP000699042">
    <property type="component" value="Unassembled WGS sequence"/>
</dbReference>
<keyword evidence="2" id="KW-1185">Reference proteome</keyword>
<proteinExistence type="predicted"/>
<dbReference type="EMBL" id="JAESDN010000008">
    <property type="protein sequence ID" value="KAG7047159.1"/>
    <property type="molecule type" value="Genomic_DNA"/>
</dbReference>
<evidence type="ECO:0000313" key="2">
    <source>
        <dbReference type="Proteomes" id="UP000699042"/>
    </source>
</evidence>
<sequence>MPGGHGAGTVSSCRGCCCKTLMIAKVVSATPGSRQSSFMPTLCHRSLSRLQSPAKFQKVSRGLGDSPDLPWQYG</sequence>
<organism evidence="1 2">
    <name type="scientific">Colletotrichum scovillei</name>
    <dbReference type="NCBI Taxonomy" id="1209932"/>
    <lineage>
        <taxon>Eukaryota</taxon>
        <taxon>Fungi</taxon>
        <taxon>Dikarya</taxon>
        <taxon>Ascomycota</taxon>
        <taxon>Pezizomycotina</taxon>
        <taxon>Sordariomycetes</taxon>
        <taxon>Hypocreomycetidae</taxon>
        <taxon>Glomerellales</taxon>
        <taxon>Glomerellaceae</taxon>
        <taxon>Colletotrichum</taxon>
        <taxon>Colletotrichum acutatum species complex</taxon>
    </lineage>
</organism>
<accession>A0A9P7R2R6</accession>
<dbReference type="AlphaFoldDB" id="A0A9P7R2R6"/>
<protein>
    <submittedName>
        <fullName evidence="1">Uncharacterized protein</fullName>
    </submittedName>
</protein>
<evidence type="ECO:0000313" key="1">
    <source>
        <dbReference type="EMBL" id="KAG7047159.1"/>
    </source>
</evidence>
<gene>
    <name evidence="1" type="ORF">JMJ77_015372</name>
</gene>